<evidence type="ECO:0000256" key="3">
    <source>
        <dbReference type="PROSITE-ProRule" id="PRU00221"/>
    </source>
</evidence>
<sequence>MYRNETGSAPIGTAVAVSARMAVTCAHVVLDGFDEPGGGRLVAPLWVSFPRAASALGWKIRRLVVRVEYDVDDPQIADVAVLHLAEDMPAAIEPARLKLLEPEVLAGSEGRPGLRWWAFGFPASSRRTGNEASGTVGARLAYGWVRLDTDSPYPVEKGFSGGGLWLPQYGAVAGIVGQAMPAGKHRGGDAQALTLAQAAVFLPSAKLQVLAGWAAPDAGAAAMAAWGWQLATDPEAGRHWRPRSRGVMTDLDRGYRFQGRTAALTRIVEWLDRAASDRRMLVVTGSPGVGKSAVLGRVVTTADSRLLAELPAEDVGVVASIGSVGCAVHAKGKTALDVATEIASAAGAVLPDRVEDLAAAVHAVLARGSRRFNIVIDAIDEAATVADAREVLTGVVLPLVQACGDIGVQVVCGSRRYDAGGHLLGVLTGAGVEVDLDEPEFFELADLTAYTLATLRLVGSERPGNPYGDPVVAGAVAARIAVLAEPNFLVAGLDARTRGMYDTVAADPATLTLTATVGAALDAYLDRVPPVDGIAVRAVLTALAYAEAPGWSSEVWQVATAALGSPASDVQLERFARSAAAGFLVETSTTADVSVFRLFHQALNDTLLRDRGPGGVRADERRLTLAMLTLGRERTWADAPPYLLRSLAGHADRAGLIDELLTDDIYLLFADLPRLLPAANRARTETGRSRVRLLRLTPQAAAAPPRERMAMFSITQALEQLVPLTTDVAGPYRARWTRASQRAELRRFDGHTSGLTALCTITIDGQNLLASAGVDGTIRIWNPTTGTQHQQLNGDSDGVNALCAINVEGSTLLASAGYDGTVRIWDPITGALYTELYGHIGGVNALCTINVDGRALLVSASNDQTVRIWDPVTRAQRHQLDGQYDYGVNALCTITVDGHVLVVSAGFSRTLQIWNPVTGTPHHQFDADTHWIRALCTITVDGQTLLASADNAGTIRTWDPVTGAQQHQLNYHMHSGMSALCPVTVDGRTLLASAGDDGTVRIWDPATETQHHQLDGHTSRIQALCTIAVDGQSLLASAGDDRTVRIWNPATETQPEQLDGHTHWIRALCTITVDGHALLAYAGDDQTIRIWDPATGTQHHQLDDHTGYGVNALCTVTVDGQTLLASAGNDSTVRIWNPATETQPEQLDGHTGGVNALCTINVGGQTLLASAGHDGTVRIWDPATGTQHHQLNGHTYGVNALCAITVNEQPMLASTGYDRTVRIWSPTTGTQYRQLDGHTHWVNALCTITVDGEALLASAGYGGTVRIWDPTTGTQRHQLDGHAGRIQALSTIFVDGQTLLASAGDDRTVRIWNPATWRCLWTIPVHHQVLACGVITDSLVIGMDVGLIAIDVAGGRGLSGSGSGR</sequence>
<evidence type="ECO:0000256" key="1">
    <source>
        <dbReference type="ARBA" id="ARBA00022574"/>
    </source>
</evidence>
<feature type="repeat" description="WD" evidence="3">
    <location>
        <begin position="1123"/>
        <end position="1137"/>
    </location>
</feature>
<feature type="repeat" description="WD" evidence="3">
    <location>
        <begin position="748"/>
        <end position="791"/>
    </location>
</feature>
<evidence type="ECO:0000313" key="5">
    <source>
        <dbReference type="EMBL" id="MFC4996246.1"/>
    </source>
</evidence>
<evidence type="ECO:0000259" key="4">
    <source>
        <dbReference type="Pfam" id="PF13191"/>
    </source>
</evidence>
<dbReference type="PRINTS" id="PR00320">
    <property type="entry name" value="GPROTEINBRPT"/>
</dbReference>
<dbReference type="InterPro" id="IPR027417">
    <property type="entry name" value="P-loop_NTPase"/>
</dbReference>
<dbReference type="PROSITE" id="PS50294">
    <property type="entry name" value="WD_REPEATS_REGION"/>
    <property type="match status" value="2"/>
</dbReference>
<dbReference type="InterPro" id="IPR001680">
    <property type="entry name" value="WD40_rpt"/>
</dbReference>
<dbReference type="RefSeq" id="WP_380112440.1">
    <property type="nucleotide sequence ID" value="NZ_JBHSIU010000001.1"/>
</dbReference>
<feature type="domain" description="Orc1-like AAA ATPase" evidence="4">
    <location>
        <begin position="256"/>
        <end position="383"/>
    </location>
</feature>
<dbReference type="CDD" id="cd00200">
    <property type="entry name" value="WD40"/>
    <property type="match status" value="2"/>
</dbReference>
<dbReference type="SMART" id="SM00320">
    <property type="entry name" value="WD40"/>
    <property type="match status" value="13"/>
</dbReference>
<dbReference type="Pfam" id="PF00400">
    <property type="entry name" value="WD40"/>
    <property type="match status" value="11"/>
</dbReference>
<protein>
    <submittedName>
        <fullName evidence="5">AAA family ATPase</fullName>
    </submittedName>
</protein>
<proteinExistence type="predicted"/>
<feature type="repeat" description="WD" evidence="3">
    <location>
        <begin position="836"/>
        <end position="870"/>
    </location>
</feature>
<keyword evidence="6" id="KW-1185">Reference proteome</keyword>
<dbReference type="SUPFAM" id="SSF50998">
    <property type="entry name" value="Quinoprotein alcohol dehydrogenase-like"/>
    <property type="match status" value="2"/>
</dbReference>
<comment type="caution">
    <text evidence="5">The sequence shown here is derived from an EMBL/GenBank/DDBJ whole genome shotgun (WGS) entry which is preliminary data.</text>
</comment>
<dbReference type="PANTHER" id="PTHR22847">
    <property type="entry name" value="WD40 REPEAT PROTEIN"/>
    <property type="match status" value="1"/>
</dbReference>
<dbReference type="PROSITE" id="PS50082">
    <property type="entry name" value="WD_REPEATS_2"/>
    <property type="match status" value="11"/>
</dbReference>
<dbReference type="Pfam" id="PF13191">
    <property type="entry name" value="AAA_16"/>
    <property type="match status" value="1"/>
</dbReference>
<reference evidence="6" key="1">
    <citation type="journal article" date="2019" name="Int. J. Syst. Evol. Microbiol.">
        <title>The Global Catalogue of Microorganisms (GCM) 10K type strain sequencing project: providing services to taxonomists for standard genome sequencing and annotation.</title>
        <authorList>
            <consortium name="The Broad Institute Genomics Platform"/>
            <consortium name="The Broad Institute Genome Sequencing Center for Infectious Disease"/>
            <person name="Wu L."/>
            <person name="Ma J."/>
        </authorList>
    </citation>
    <scope>NUCLEOTIDE SEQUENCE [LARGE SCALE GENOMIC DNA]</scope>
    <source>
        <strain evidence="6">CGMCC 4.7152</strain>
    </source>
</reference>
<feature type="repeat" description="WD" evidence="3">
    <location>
        <begin position="1279"/>
        <end position="1313"/>
    </location>
</feature>
<feature type="repeat" description="WD" evidence="3">
    <location>
        <begin position="1014"/>
        <end position="1048"/>
    </location>
</feature>
<dbReference type="InterPro" id="IPR015943">
    <property type="entry name" value="WD40/YVTN_repeat-like_dom_sf"/>
</dbReference>
<feature type="repeat" description="WD" evidence="3">
    <location>
        <begin position="1235"/>
        <end position="1278"/>
    </location>
</feature>
<keyword evidence="2" id="KW-0677">Repeat</keyword>
<feature type="repeat" description="WD" evidence="3">
    <location>
        <begin position="1147"/>
        <end position="1190"/>
    </location>
</feature>
<dbReference type="Gene3D" id="3.40.50.300">
    <property type="entry name" value="P-loop containing nucleotide triphosphate hydrolases"/>
    <property type="match status" value="1"/>
</dbReference>
<evidence type="ECO:0000313" key="6">
    <source>
        <dbReference type="Proteomes" id="UP001595912"/>
    </source>
</evidence>
<dbReference type="InterPro" id="IPR009003">
    <property type="entry name" value="Peptidase_S1_PA"/>
</dbReference>
<dbReference type="Proteomes" id="UP001595912">
    <property type="component" value="Unassembled WGS sequence"/>
</dbReference>
<evidence type="ECO:0000256" key="2">
    <source>
        <dbReference type="ARBA" id="ARBA00022737"/>
    </source>
</evidence>
<dbReference type="Gene3D" id="2.130.10.10">
    <property type="entry name" value="YVTN repeat-like/Quinoprotein amine dehydrogenase"/>
    <property type="match status" value="3"/>
</dbReference>
<feature type="repeat" description="WD" evidence="3">
    <location>
        <begin position="1058"/>
        <end position="1101"/>
    </location>
</feature>
<name>A0ABV9VIM7_9ACTN</name>
<dbReference type="PANTHER" id="PTHR22847:SF637">
    <property type="entry name" value="WD REPEAT DOMAIN 5B"/>
    <property type="match status" value="1"/>
</dbReference>
<feature type="repeat" description="WD" evidence="3">
    <location>
        <begin position="990"/>
        <end position="1004"/>
    </location>
</feature>
<feature type="repeat" description="WD" evidence="3">
    <location>
        <begin position="792"/>
        <end position="826"/>
    </location>
</feature>
<dbReference type="SUPFAM" id="SSF52540">
    <property type="entry name" value="P-loop containing nucleoside triphosphate hydrolases"/>
    <property type="match status" value="1"/>
</dbReference>
<dbReference type="InterPro" id="IPR020472">
    <property type="entry name" value="WD40_PAC1"/>
</dbReference>
<dbReference type="EMBL" id="JBHSIU010000001">
    <property type="protein sequence ID" value="MFC4996246.1"/>
    <property type="molecule type" value="Genomic_DNA"/>
</dbReference>
<feature type="repeat" description="WD" evidence="3">
    <location>
        <begin position="1191"/>
        <end position="1234"/>
    </location>
</feature>
<organism evidence="5 6">
    <name type="scientific">Dactylosporangium cerinum</name>
    <dbReference type="NCBI Taxonomy" id="1434730"/>
    <lineage>
        <taxon>Bacteria</taxon>
        <taxon>Bacillati</taxon>
        <taxon>Actinomycetota</taxon>
        <taxon>Actinomycetes</taxon>
        <taxon>Micromonosporales</taxon>
        <taxon>Micromonosporaceae</taxon>
        <taxon>Dactylosporangium</taxon>
    </lineage>
</organism>
<keyword evidence="1 3" id="KW-0853">WD repeat</keyword>
<dbReference type="InterPro" id="IPR011047">
    <property type="entry name" value="Quinoprotein_ADH-like_sf"/>
</dbReference>
<dbReference type="SUPFAM" id="SSF50494">
    <property type="entry name" value="Trypsin-like serine proteases"/>
    <property type="match status" value="1"/>
</dbReference>
<dbReference type="InterPro" id="IPR041664">
    <property type="entry name" value="AAA_16"/>
</dbReference>
<accession>A0ABV9VIM7</accession>
<gene>
    <name evidence="5" type="ORF">ACFPIJ_00190</name>
</gene>